<sequence length="146" mass="16842">MIKPLPKALPRKTTRRGRQPGKTKILTKTPDKLDVPLESLNQCEQNGKKKITKTNKNQRSKVRKQVLQSSDSDSEREEETLIQYADSSDGALEDLIEIDEHWYCFVCKGDEILDMRLCIHCKRYVHEICVGLTKNDTDPFICCECE</sequence>
<dbReference type="CDD" id="cd15489">
    <property type="entry name" value="PHD_SF"/>
    <property type="match status" value="1"/>
</dbReference>
<dbReference type="Proteomes" id="UP001160148">
    <property type="component" value="Unassembled WGS sequence"/>
</dbReference>
<dbReference type="AlphaFoldDB" id="A0AAV0WQ52"/>
<dbReference type="EMBL" id="CARXXK010000002">
    <property type="protein sequence ID" value="CAI6357774.1"/>
    <property type="molecule type" value="Genomic_DNA"/>
</dbReference>
<keyword evidence="1" id="KW-0479">Metal-binding</keyword>
<dbReference type="InterPro" id="IPR013083">
    <property type="entry name" value="Znf_RING/FYVE/PHD"/>
</dbReference>
<organism evidence="6 7">
    <name type="scientific">Macrosiphum euphorbiae</name>
    <name type="common">potato aphid</name>
    <dbReference type="NCBI Taxonomy" id="13131"/>
    <lineage>
        <taxon>Eukaryota</taxon>
        <taxon>Metazoa</taxon>
        <taxon>Ecdysozoa</taxon>
        <taxon>Arthropoda</taxon>
        <taxon>Hexapoda</taxon>
        <taxon>Insecta</taxon>
        <taxon>Pterygota</taxon>
        <taxon>Neoptera</taxon>
        <taxon>Paraneoptera</taxon>
        <taxon>Hemiptera</taxon>
        <taxon>Sternorrhyncha</taxon>
        <taxon>Aphidomorpha</taxon>
        <taxon>Aphidoidea</taxon>
        <taxon>Aphididae</taxon>
        <taxon>Macrosiphini</taxon>
        <taxon>Macrosiphum</taxon>
    </lineage>
</organism>
<evidence type="ECO:0000313" key="6">
    <source>
        <dbReference type="EMBL" id="CAI6357774.1"/>
    </source>
</evidence>
<evidence type="ECO:0000256" key="2">
    <source>
        <dbReference type="ARBA" id="ARBA00022771"/>
    </source>
</evidence>
<dbReference type="InterPro" id="IPR001965">
    <property type="entry name" value="Znf_PHD"/>
</dbReference>
<evidence type="ECO:0000313" key="7">
    <source>
        <dbReference type="Proteomes" id="UP001160148"/>
    </source>
</evidence>
<evidence type="ECO:0000256" key="1">
    <source>
        <dbReference type="ARBA" id="ARBA00022723"/>
    </source>
</evidence>
<dbReference type="SMART" id="SM00249">
    <property type="entry name" value="PHD"/>
    <property type="match status" value="1"/>
</dbReference>
<accession>A0AAV0WQ52</accession>
<feature type="compositionally biased region" description="Basic residues" evidence="4">
    <location>
        <begin position="9"/>
        <end position="21"/>
    </location>
</feature>
<evidence type="ECO:0000256" key="3">
    <source>
        <dbReference type="ARBA" id="ARBA00022833"/>
    </source>
</evidence>
<name>A0AAV0WQ52_9HEMI</name>
<gene>
    <name evidence="6" type="ORF">MEUPH1_LOCUS13365</name>
</gene>
<dbReference type="Gene3D" id="3.30.40.10">
    <property type="entry name" value="Zinc/RING finger domain, C3HC4 (zinc finger)"/>
    <property type="match status" value="1"/>
</dbReference>
<reference evidence="6 7" key="1">
    <citation type="submission" date="2023-01" db="EMBL/GenBank/DDBJ databases">
        <authorList>
            <person name="Whitehead M."/>
        </authorList>
    </citation>
    <scope>NUCLEOTIDE SEQUENCE [LARGE SCALE GENOMIC DNA]</scope>
</reference>
<feature type="compositionally biased region" description="Basic residues" evidence="4">
    <location>
        <begin position="48"/>
        <end position="64"/>
    </location>
</feature>
<keyword evidence="7" id="KW-1185">Reference proteome</keyword>
<evidence type="ECO:0000259" key="5">
    <source>
        <dbReference type="SMART" id="SM00249"/>
    </source>
</evidence>
<dbReference type="GO" id="GO:0008270">
    <property type="term" value="F:zinc ion binding"/>
    <property type="evidence" value="ECO:0007669"/>
    <property type="project" value="UniProtKB-KW"/>
</dbReference>
<dbReference type="InterPro" id="IPR011011">
    <property type="entry name" value="Znf_FYVE_PHD"/>
</dbReference>
<protein>
    <recommendedName>
        <fullName evidence="5">Zinc finger PHD-type domain-containing protein</fullName>
    </recommendedName>
</protein>
<evidence type="ECO:0000256" key="4">
    <source>
        <dbReference type="SAM" id="MobiDB-lite"/>
    </source>
</evidence>
<feature type="region of interest" description="Disordered" evidence="4">
    <location>
        <begin position="1"/>
        <end position="30"/>
    </location>
</feature>
<feature type="region of interest" description="Disordered" evidence="4">
    <location>
        <begin position="46"/>
        <end position="80"/>
    </location>
</feature>
<keyword evidence="2" id="KW-0863">Zinc-finger</keyword>
<dbReference type="SUPFAM" id="SSF57903">
    <property type="entry name" value="FYVE/PHD zinc finger"/>
    <property type="match status" value="1"/>
</dbReference>
<keyword evidence="3" id="KW-0862">Zinc</keyword>
<feature type="domain" description="Zinc finger PHD-type" evidence="5">
    <location>
        <begin position="103"/>
        <end position="146"/>
    </location>
</feature>
<comment type="caution">
    <text evidence="6">The sequence shown here is derived from an EMBL/GenBank/DDBJ whole genome shotgun (WGS) entry which is preliminary data.</text>
</comment>
<proteinExistence type="predicted"/>